<proteinExistence type="inferred from homology"/>
<dbReference type="EMBL" id="JAAITS010000003">
    <property type="protein sequence ID" value="NSG84118.1"/>
    <property type="molecule type" value="Genomic_DNA"/>
</dbReference>
<dbReference type="Gene3D" id="3.40.190.10">
    <property type="entry name" value="Periplasmic binding protein-like II"/>
    <property type="match status" value="1"/>
</dbReference>
<keyword evidence="3" id="KW-0813">Transport</keyword>
<accession>A0ABX2H3J8</accession>
<dbReference type="PANTHER" id="PTHR43649">
    <property type="entry name" value="ARABINOSE-BINDING PROTEIN-RELATED"/>
    <property type="match status" value="1"/>
</dbReference>
<dbReference type="PANTHER" id="PTHR43649:SF31">
    <property type="entry name" value="SN-GLYCEROL-3-PHOSPHATE-BINDING PERIPLASMIC PROTEIN UGPB"/>
    <property type="match status" value="1"/>
</dbReference>
<dbReference type="InterPro" id="IPR050490">
    <property type="entry name" value="Bact_solute-bd_prot1"/>
</dbReference>
<evidence type="ECO:0000313" key="7">
    <source>
        <dbReference type="Proteomes" id="UP001644719"/>
    </source>
</evidence>
<feature type="signal peptide" evidence="5">
    <location>
        <begin position="1"/>
        <end position="19"/>
    </location>
</feature>
<name>A0ABX2H3J8_9FIRM</name>
<reference evidence="6 7" key="1">
    <citation type="journal article" date="2020" name="Cell Host Microbe">
        <title>Functional and Genomic Variation between Human-Derived Isolates of Lachnospiraceae Reveals Inter- and Intra-Species Diversity.</title>
        <authorList>
            <person name="Sorbara M.T."/>
            <person name="Littmann E.R."/>
            <person name="Fontana E."/>
            <person name="Moody T.U."/>
            <person name="Kohout C.E."/>
            <person name="Gjonbalaj M."/>
            <person name="Eaton V."/>
            <person name="Seok R."/>
            <person name="Leiner I.M."/>
            <person name="Pamer E.G."/>
        </authorList>
    </citation>
    <scope>NUCLEOTIDE SEQUENCE [LARGE SCALE GENOMIC DNA]</scope>
    <source>
        <strain evidence="6 7">MSK.17.74</strain>
    </source>
</reference>
<dbReference type="Proteomes" id="UP001644719">
    <property type="component" value="Unassembled WGS sequence"/>
</dbReference>
<comment type="similarity">
    <text evidence="2">Belongs to the bacterial solute-binding protein 1 family.</text>
</comment>
<feature type="chain" id="PRO_5047190435" evidence="5">
    <location>
        <begin position="20"/>
        <end position="485"/>
    </location>
</feature>
<comment type="caution">
    <text evidence="6">The sequence shown here is derived from an EMBL/GenBank/DDBJ whole genome shotgun (WGS) entry which is preliminary data.</text>
</comment>
<protein>
    <submittedName>
        <fullName evidence="6">Extracellular solute-binding protein</fullName>
    </submittedName>
</protein>
<comment type="subcellular location">
    <subcellularLocation>
        <location evidence="1">Cell envelope</location>
    </subcellularLocation>
</comment>
<keyword evidence="4 5" id="KW-0732">Signal</keyword>
<dbReference type="RefSeq" id="WP_173769145.1">
    <property type="nucleotide sequence ID" value="NZ_JAAITS010000003.1"/>
</dbReference>
<dbReference type="PROSITE" id="PS51257">
    <property type="entry name" value="PROKAR_LIPOPROTEIN"/>
    <property type="match status" value="1"/>
</dbReference>
<gene>
    <name evidence="6" type="ORF">G5B17_01410</name>
</gene>
<evidence type="ECO:0000256" key="2">
    <source>
        <dbReference type="ARBA" id="ARBA00008520"/>
    </source>
</evidence>
<keyword evidence="7" id="KW-1185">Reference proteome</keyword>
<dbReference type="InterPro" id="IPR006059">
    <property type="entry name" value="SBP"/>
</dbReference>
<sequence length="485" mass="54567">MKKKCVAMMLIAIMTASLAGCGSCKDRSGKSVKLDSDHPVSLTIWHYYNGAQQAMFDTLVKEFNASVGKEEGIYVESYSQGSVSDLEEAVNSSLNGEVGAEELPDIFSSYSDTAYAVQQQDKLADLSVYFTEDELSRYVDSYIQEGYFNQDGALYLFPVAKSTEITMINKTDWEPFAEATGTTVEELATTEGITEVAQRYYEWTDEQTPDVPDDGKAFYGRDSMSNYFIIGMKQMGKEIFQVKDGKMTLNTDEDLIRRLWDNYYVPYMKGYFASLGKFRSDDVKTGDILAYTGSTSSAVYFPDTVEIGNKSYPIDYIVCDSPVMEGGENIKVQQGAGMAVTKSDEEHEYAASVFLKWFTQKNQNLRFVCESSYMPVLKEANSVDALDSVIKENNIEVNQKVYDCFTTEMEDFDKTSFYTIGAFDNSYSARKILDYSLADKAKADKDAMDAAIADGESREEALAQYLTDENFQNWYTEFCHSLECI</sequence>
<dbReference type="SUPFAM" id="SSF53850">
    <property type="entry name" value="Periplasmic binding protein-like II"/>
    <property type="match status" value="1"/>
</dbReference>
<evidence type="ECO:0000313" key="6">
    <source>
        <dbReference type="EMBL" id="NSG84118.1"/>
    </source>
</evidence>
<evidence type="ECO:0000256" key="1">
    <source>
        <dbReference type="ARBA" id="ARBA00004196"/>
    </source>
</evidence>
<evidence type="ECO:0000256" key="4">
    <source>
        <dbReference type="ARBA" id="ARBA00022729"/>
    </source>
</evidence>
<evidence type="ECO:0000256" key="5">
    <source>
        <dbReference type="SAM" id="SignalP"/>
    </source>
</evidence>
<dbReference type="Pfam" id="PF13416">
    <property type="entry name" value="SBP_bac_8"/>
    <property type="match status" value="1"/>
</dbReference>
<evidence type="ECO:0000256" key="3">
    <source>
        <dbReference type="ARBA" id="ARBA00022448"/>
    </source>
</evidence>
<organism evidence="6 7">
    <name type="scientific">Blautia faecis</name>
    <dbReference type="NCBI Taxonomy" id="871665"/>
    <lineage>
        <taxon>Bacteria</taxon>
        <taxon>Bacillati</taxon>
        <taxon>Bacillota</taxon>
        <taxon>Clostridia</taxon>
        <taxon>Lachnospirales</taxon>
        <taxon>Lachnospiraceae</taxon>
        <taxon>Blautia</taxon>
    </lineage>
</organism>